<comment type="caution">
    <text evidence="1">The sequence shown here is derived from an EMBL/GenBank/DDBJ whole genome shotgun (WGS) entry which is preliminary data.</text>
</comment>
<dbReference type="Proteomes" id="UP000828048">
    <property type="component" value="Chromosome 4"/>
</dbReference>
<evidence type="ECO:0000313" key="1">
    <source>
        <dbReference type="EMBL" id="KAH7861274.1"/>
    </source>
</evidence>
<gene>
    <name evidence="1" type="ORF">Vadar_024081</name>
</gene>
<keyword evidence="2" id="KW-1185">Reference proteome</keyword>
<organism evidence="1 2">
    <name type="scientific">Vaccinium darrowii</name>
    <dbReference type="NCBI Taxonomy" id="229202"/>
    <lineage>
        <taxon>Eukaryota</taxon>
        <taxon>Viridiplantae</taxon>
        <taxon>Streptophyta</taxon>
        <taxon>Embryophyta</taxon>
        <taxon>Tracheophyta</taxon>
        <taxon>Spermatophyta</taxon>
        <taxon>Magnoliopsida</taxon>
        <taxon>eudicotyledons</taxon>
        <taxon>Gunneridae</taxon>
        <taxon>Pentapetalae</taxon>
        <taxon>asterids</taxon>
        <taxon>Ericales</taxon>
        <taxon>Ericaceae</taxon>
        <taxon>Vaccinioideae</taxon>
        <taxon>Vaccinieae</taxon>
        <taxon>Vaccinium</taxon>
    </lineage>
</organism>
<reference evidence="1 2" key="1">
    <citation type="journal article" date="2021" name="Hortic Res">
        <title>High-quality reference genome and annotation aids understanding of berry development for evergreen blueberry (Vaccinium darrowii).</title>
        <authorList>
            <person name="Yu J."/>
            <person name="Hulse-Kemp A.M."/>
            <person name="Babiker E."/>
            <person name="Staton M."/>
        </authorList>
    </citation>
    <scope>NUCLEOTIDE SEQUENCE [LARGE SCALE GENOMIC DNA]</scope>
    <source>
        <strain evidence="2">cv. NJ 8807/NJ 8810</strain>
        <tissue evidence="1">Young leaf</tissue>
    </source>
</reference>
<protein>
    <submittedName>
        <fullName evidence="1">Uncharacterized protein</fullName>
    </submittedName>
</protein>
<sequence length="422" mass="47083">MGRDDLYITVPTFFRCPISLDVMKSPVSLCTGVTYDRSSIQRWLDGGNNTCPATMQVLQTKDFVPNHNLQRLIRIWSDSALTRPTSDPARANIFPLLTQEQARNLVTQIKSQNPNPNFFDSITKLVSFAKDSDQNRKFLNSIDRFVPLLVEILANSNYTIIGNSTNYVEELFVLLELVLREYRDRDCIAKSLVEKRDRVLPSMVHVLKQGSTLASRIAVAKVLELVVTDVDQSKLFLADQSDDVVLELFRLMSSESSDSVAVEAALSTLVCLSKLKRIRVRLVRLGCVKALGKLLLTNTSVGVIERSLKLLETVSCCKEGRTEICNDEVCVTAIVRKMLKVSALSTENAVAVLWSLCYLFREEVAAETVGRSNGVTKILLIMQGNCSPAVKQMAGDLLKVFRVNSKSCLSSYDTKTTHIMPF</sequence>
<name>A0ACB7Z6C9_9ERIC</name>
<proteinExistence type="predicted"/>
<accession>A0ACB7Z6C9</accession>
<evidence type="ECO:0000313" key="2">
    <source>
        <dbReference type="Proteomes" id="UP000828048"/>
    </source>
</evidence>
<dbReference type="EMBL" id="CM037154">
    <property type="protein sequence ID" value="KAH7861274.1"/>
    <property type="molecule type" value="Genomic_DNA"/>
</dbReference>